<dbReference type="AlphaFoldDB" id="E9HTA1"/>
<accession>E9HTA1</accession>
<evidence type="ECO:0000313" key="2">
    <source>
        <dbReference type="EMBL" id="EFX65032.1"/>
    </source>
</evidence>
<dbReference type="PANTHER" id="PTHR33244">
    <property type="entry name" value="INTEGRASE CATALYTIC DOMAIN-CONTAINING PROTEIN-RELATED"/>
    <property type="match status" value="1"/>
</dbReference>
<dbReference type="PANTHER" id="PTHR33244:SF3">
    <property type="entry name" value="PEPTIDASE A2 DOMAIN-CONTAINING PROTEIN"/>
    <property type="match status" value="1"/>
</dbReference>
<sequence>MLFHQSSAVSKRYPVLSVGQRVSVRVGKKWIPGVVKIVCQQPDSYVVSTSDGREFRRNRRAINVCRSQQSECPATPPTVNQRASAADPSRRLRASFMFPSLSLSNSAANSAVRAPLVVPVPGPATNNVVAPVLSLSPTRPAVSAPAEPISRAVLPGITRKSRKPKEWPSCSRSSARLAAKNRRSVSHSPARSTASNPTSTLEPAQLVTVPPSEDPSNPLDPVKDTQEAVVPADND</sequence>
<evidence type="ECO:0000313" key="3">
    <source>
        <dbReference type="Proteomes" id="UP000000305"/>
    </source>
</evidence>
<dbReference type="KEGG" id="dpx:DAPPUDRAFT_265344"/>
<name>E9HTA1_DAPPU</name>
<feature type="compositionally biased region" description="Polar residues" evidence="1">
    <location>
        <begin position="186"/>
        <end position="202"/>
    </location>
</feature>
<protein>
    <submittedName>
        <fullName evidence="2">Uncharacterized protein</fullName>
    </submittedName>
</protein>
<gene>
    <name evidence="2" type="ORF">DAPPUDRAFT_265344</name>
</gene>
<proteinExistence type="predicted"/>
<evidence type="ECO:0000256" key="1">
    <source>
        <dbReference type="SAM" id="MobiDB-lite"/>
    </source>
</evidence>
<dbReference type="HOGENOM" id="CLU_103083_0_0_1"/>
<organism evidence="2 3">
    <name type="scientific">Daphnia pulex</name>
    <name type="common">Water flea</name>
    <dbReference type="NCBI Taxonomy" id="6669"/>
    <lineage>
        <taxon>Eukaryota</taxon>
        <taxon>Metazoa</taxon>
        <taxon>Ecdysozoa</taxon>
        <taxon>Arthropoda</taxon>
        <taxon>Crustacea</taxon>
        <taxon>Branchiopoda</taxon>
        <taxon>Diplostraca</taxon>
        <taxon>Cladocera</taxon>
        <taxon>Anomopoda</taxon>
        <taxon>Daphniidae</taxon>
        <taxon>Daphnia</taxon>
    </lineage>
</organism>
<dbReference type="PhylomeDB" id="E9HTA1"/>
<dbReference type="Proteomes" id="UP000000305">
    <property type="component" value="Unassembled WGS sequence"/>
</dbReference>
<feature type="region of interest" description="Disordered" evidence="1">
    <location>
        <begin position="155"/>
        <end position="235"/>
    </location>
</feature>
<reference evidence="2 3" key="1">
    <citation type="journal article" date="2011" name="Science">
        <title>The ecoresponsive genome of Daphnia pulex.</title>
        <authorList>
            <person name="Colbourne J.K."/>
            <person name="Pfrender M.E."/>
            <person name="Gilbert D."/>
            <person name="Thomas W.K."/>
            <person name="Tucker A."/>
            <person name="Oakley T.H."/>
            <person name="Tokishita S."/>
            <person name="Aerts A."/>
            <person name="Arnold G.J."/>
            <person name="Basu M.K."/>
            <person name="Bauer D.J."/>
            <person name="Caceres C.E."/>
            <person name="Carmel L."/>
            <person name="Casola C."/>
            <person name="Choi J.H."/>
            <person name="Detter J.C."/>
            <person name="Dong Q."/>
            <person name="Dusheyko S."/>
            <person name="Eads B.D."/>
            <person name="Frohlich T."/>
            <person name="Geiler-Samerotte K.A."/>
            <person name="Gerlach D."/>
            <person name="Hatcher P."/>
            <person name="Jogdeo S."/>
            <person name="Krijgsveld J."/>
            <person name="Kriventseva E.V."/>
            <person name="Kultz D."/>
            <person name="Laforsch C."/>
            <person name="Lindquist E."/>
            <person name="Lopez J."/>
            <person name="Manak J.R."/>
            <person name="Muller J."/>
            <person name="Pangilinan J."/>
            <person name="Patwardhan R.P."/>
            <person name="Pitluck S."/>
            <person name="Pritham E.J."/>
            <person name="Rechtsteiner A."/>
            <person name="Rho M."/>
            <person name="Rogozin I.B."/>
            <person name="Sakarya O."/>
            <person name="Salamov A."/>
            <person name="Schaack S."/>
            <person name="Shapiro H."/>
            <person name="Shiga Y."/>
            <person name="Skalitzky C."/>
            <person name="Smith Z."/>
            <person name="Souvorov A."/>
            <person name="Sung W."/>
            <person name="Tang Z."/>
            <person name="Tsuchiya D."/>
            <person name="Tu H."/>
            <person name="Vos H."/>
            <person name="Wang M."/>
            <person name="Wolf Y.I."/>
            <person name="Yamagata H."/>
            <person name="Yamada T."/>
            <person name="Ye Y."/>
            <person name="Shaw J.R."/>
            <person name="Andrews J."/>
            <person name="Crease T.J."/>
            <person name="Tang H."/>
            <person name="Lucas S.M."/>
            <person name="Robertson H.M."/>
            <person name="Bork P."/>
            <person name="Koonin E.V."/>
            <person name="Zdobnov E.M."/>
            <person name="Grigoriev I.V."/>
            <person name="Lynch M."/>
            <person name="Boore J.L."/>
        </authorList>
    </citation>
    <scope>NUCLEOTIDE SEQUENCE [LARGE SCALE GENOMIC DNA]</scope>
</reference>
<feature type="compositionally biased region" description="Polar residues" evidence="1">
    <location>
        <begin position="68"/>
        <end position="83"/>
    </location>
</feature>
<keyword evidence="3" id="KW-1185">Reference proteome</keyword>
<dbReference type="OrthoDB" id="8042009at2759"/>
<dbReference type="InParanoid" id="E9HTA1"/>
<feature type="region of interest" description="Disordered" evidence="1">
    <location>
        <begin position="68"/>
        <end position="87"/>
    </location>
</feature>
<dbReference type="EMBL" id="GL732768">
    <property type="protein sequence ID" value="EFX65032.1"/>
    <property type="molecule type" value="Genomic_DNA"/>
</dbReference>